<organism evidence="2">
    <name type="scientific">Siphoviridae sp. ctkzC12</name>
    <dbReference type="NCBI Taxonomy" id="2826446"/>
    <lineage>
        <taxon>Viruses</taxon>
        <taxon>Duplodnaviria</taxon>
        <taxon>Heunggongvirae</taxon>
        <taxon>Uroviricota</taxon>
        <taxon>Caudoviricetes</taxon>
    </lineage>
</organism>
<feature type="region of interest" description="Disordered" evidence="1">
    <location>
        <begin position="37"/>
        <end position="59"/>
    </location>
</feature>
<dbReference type="EMBL" id="BK014750">
    <property type="protein sequence ID" value="DAD74035.1"/>
    <property type="molecule type" value="Genomic_DNA"/>
</dbReference>
<feature type="compositionally biased region" description="Basic and acidic residues" evidence="1">
    <location>
        <begin position="37"/>
        <end position="47"/>
    </location>
</feature>
<reference evidence="2" key="1">
    <citation type="journal article" date="2021" name="Proc. Natl. Acad. Sci. U.S.A.">
        <title>A Catalog of Tens of Thousands of Viruses from Human Metagenomes Reveals Hidden Associations with Chronic Diseases.</title>
        <authorList>
            <person name="Tisza M.J."/>
            <person name="Buck C.B."/>
        </authorList>
    </citation>
    <scope>NUCLEOTIDE SEQUENCE</scope>
    <source>
        <strain evidence="2">CtkzC12</strain>
    </source>
</reference>
<name>A0A8S5LW66_9CAUD</name>
<evidence type="ECO:0000256" key="1">
    <source>
        <dbReference type="SAM" id="MobiDB-lite"/>
    </source>
</evidence>
<sequence length="59" mass="6907">MDNISTDGLVYYSLRPTTIDKDISAEENYIYRPELEKPRFESSEGHDQLITQTTEQGYF</sequence>
<evidence type="ECO:0000313" key="2">
    <source>
        <dbReference type="EMBL" id="DAD74035.1"/>
    </source>
</evidence>
<accession>A0A8S5LW66</accession>
<feature type="compositionally biased region" description="Polar residues" evidence="1">
    <location>
        <begin position="49"/>
        <end position="59"/>
    </location>
</feature>
<protein>
    <submittedName>
        <fullName evidence="2">Uncharacterized protein</fullName>
    </submittedName>
</protein>
<proteinExistence type="predicted"/>